<proteinExistence type="predicted"/>
<organism evidence="1 2">
    <name type="scientific">Stephania japonica</name>
    <dbReference type="NCBI Taxonomy" id="461633"/>
    <lineage>
        <taxon>Eukaryota</taxon>
        <taxon>Viridiplantae</taxon>
        <taxon>Streptophyta</taxon>
        <taxon>Embryophyta</taxon>
        <taxon>Tracheophyta</taxon>
        <taxon>Spermatophyta</taxon>
        <taxon>Magnoliopsida</taxon>
        <taxon>Ranunculales</taxon>
        <taxon>Menispermaceae</taxon>
        <taxon>Menispermoideae</taxon>
        <taxon>Cissampelideae</taxon>
        <taxon>Stephania</taxon>
    </lineage>
</organism>
<reference evidence="1 2" key="1">
    <citation type="submission" date="2024-01" db="EMBL/GenBank/DDBJ databases">
        <title>Genome assemblies of Stephania.</title>
        <authorList>
            <person name="Yang L."/>
        </authorList>
    </citation>
    <scope>NUCLEOTIDE SEQUENCE [LARGE SCALE GENOMIC DNA]</scope>
    <source>
        <strain evidence="1">QJT</strain>
        <tissue evidence="1">Leaf</tissue>
    </source>
</reference>
<sequence length="102" mass="11064">MSDDDDGFGEGLVDEEEMTGLGYSEVVPAFVDPNVKAEDLSRAVSFASAASGYDDLKANLTGFPCSNFAKFAVDFLFNMSLNECKGLVDMRRRMIVISGNFS</sequence>
<evidence type="ECO:0000313" key="1">
    <source>
        <dbReference type="EMBL" id="KAK9085443.1"/>
    </source>
</evidence>
<protein>
    <submittedName>
        <fullName evidence="1">Uncharacterized protein</fullName>
    </submittedName>
</protein>
<gene>
    <name evidence="1" type="ORF">Sjap_025854</name>
</gene>
<name>A0AAP0E5L5_9MAGN</name>
<accession>A0AAP0E5L5</accession>
<dbReference type="EMBL" id="JBBNAE010000011">
    <property type="protein sequence ID" value="KAK9085443.1"/>
    <property type="molecule type" value="Genomic_DNA"/>
</dbReference>
<comment type="caution">
    <text evidence="1">The sequence shown here is derived from an EMBL/GenBank/DDBJ whole genome shotgun (WGS) entry which is preliminary data.</text>
</comment>
<keyword evidence="2" id="KW-1185">Reference proteome</keyword>
<evidence type="ECO:0000313" key="2">
    <source>
        <dbReference type="Proteomes" id="UP001417504"/>
    </source>
</evidence>
<dbReference type="Proteomes" id="UP001417504">
    <property type="component" value="Unassembled WGS sequence"/>
</dbReference>
<dbReference type="AlphaFoldDB" id="A0AAP0E5L5"/>